<evidence type="ECO:0000259" key="5">
    <source>
        <dbReference type="PROSITE" id="PS50106"/>
    </source>
</evidence>
<dbReference type="GO" id="GO:0004252">
    <property type="term" value="F:serine-type endopeptidase activity"/>
    <property type="evidence" value="ECO:0007669"/>
    <property type="project" value="InterPro"/>
</dbReference>
<comment type="similarity">
    <text evidence="1">Belongs to the peptidase S1C family.</text>
</comment>
<dbReference type="Gene3D" id="2.30.42.10">
    <property type="match status" value="1"/>
</dbReference>
<name>A0A382AAQ2_9ZZZZ</name>
<gene>
    <name evidence="6" type="ORF">METZ01_LOCUS151474</name>
</gene>
<protein>
    <recommendedName>
        <fullName evidence="5">PDZ domain-containing protein</fullName>
    </recommendedName>
</protein>
<keyword evidence="3" id="KW-0378">Hydrolase</keyword>
<dbReference type="SUPFAM" id="SSF50494">
    <property type="entry name" value="Trypsin-like serine proteases"/>
    <property type="match status" value="1"/>
</dbReference>
<feature type="compositionally biased region" description="Low complexity" evidence="4">
    <location>
        <begin position="66"/>
        <end position="81"/>
    </location>
</feature>
<evidence type="ECO:0000256" key="3">
    <source>
        <dbReference type="ARBA" id="ARBA00022801"/>
    </source>
</evidence>
<proteinExistence type="inferred from homology"/>
<sequence length="369" mass="41058">MYSLRRNILCVFLFLYLGITNSYANHTNKTNVVEKILPSVVEVISDKDIKRLDTFNNQPQNRGGFQFRNRPQQNPNVPQRRNNNDPKEEPTHLGSGFIVSPEGHVITNAHVINNCISNCKKITIVFSNEVSYEASLINYDEDSDIALLKIINTDDRFQYLVWGDKPELGEDVIAIGSPMNQSFSVTFGNVSSLDRFIPKAASFVPFIQTDTAINPGNSGGPLLNTKGEVVGVISMIISTGDGKGSIGIGFAIDGTFAQTVIEKLYLGKQIKRPFLGIVYRPLESDDLFDGHVPIKHGYGAYIQEVIKDSPSFGILKEGDIVLKVDGEEIKWRMLASIVKMKTIGEQIKFDILRDRKFVPIEMTLKGKSA</sequence>
<dbReference type="Pfam" id="PF13180">
    <property type="entry name" value="PDZ_2"/>
    <property type="match status" value="1"/>
</dbReference>
<dbReference type="GO" id="GO:0006508">
    <property type="term" value="P:proteolysis"/>
    <property type="evidence" value="ECO:0007669"/>
    <property type="project" value="UniProtKB-KW"/>
</dbReference>
<dbReference type="Gene3D" id="2.40.10.10">
    <property type="entry name" value="Trypsin-like serine proteases"/>
    <property type="match status" value="2"/>
</dbReference>
<dbReference type="Pfam" id="PF13365">
    <property type="entry name" value="Trypsin_2"/>
    <property type="match status" value="1"/>
</dbReference>
<feature type="compositionally biased region" description="Basic and acidic residues" evidence="4">
    <location>
        <begin position="82"/>
        <end position="91"/>
    </location>
</feature>
<dbReference type="PROSITE" id="PS50106">
    <property type="entry name" value="PDZ"/>
    <property type="match status" value="1"/>
</dbReference>
<keyword evidence="2" id="KW-0645">Protease</keyword>
<dbReference type="SUPFAM" id="SSF50156">
    <property type="entry name" value="PDZ domain-like"/>
    <property type="match status" value="1"/>
</dbReference>
<feature type="domain" description="PDZ" evidence="5">
    <location>
        <begin position="263"/>
        <end position="355"/>
    </location>
</feature>
<evidence type="ECO:0000256" key="2">
    <source>
        <dbReference type="ARBA" id="ARBA00022670"/>
    </source>
</evidence>
<evidence type="ECO:0000256" key="1">
    <source>
        <dbReference type="ARBA" id="ARBA00010541"/>
    </source>
</evidence>
<dbReference type="PANTHER" id="PTHR22939">
    <property type="entry name" value="SERINE PROTEASE FAMILY S1C HTRA-RELATED"/>
    <property type="match status" value="1"/>
</dbReference>
<dbReference type="PRINTS" id="PR00834">
    <property type="entry name" value="PROTEASES2C"/>
</dbReference>
<reference evidence="6" key="1">
    <citation type="submission" date="2018-05" db="EMBL/GenBank/DDBJ databases">
        <authorList>
            <person name="Lanie J.A."/>
            <person name="Ng W.-L."/>
            <person name="Kazmierczak K.M."/>
            <person name="Andrzejewski T.M."/>
            <person name="Davidsen T.M."/>
            <person name="Wayne K.J."/>
            <person name="Tettelin H."/>
            <person name="Glass J.I."/>
            <person name="Rusch D."/>
            <person name="Podicherti R."/>
            <person name="Tsui H.-C.T."/>
            <person name="Winkler M.E."/>
        </authorList>
    </citation>
    <scope>NUCLEOTIDE SEQUENCE</scope>
</reference>
<organism evidence="6">
    <name type="scientific">marine metagenome</name>
    <dbReference type="NCBI Taxonomy" id="408172"/>
    <lineage>
        <taxon>unclassified sequences</taxon>
        <taxon>metagenomes</taxon>
        <taxon>ecological metagenomes</taxon>
    </lineage>
</organism>
<evidence type="ECO:0000313" key="6">
    <source>
        <dbReference type="EMBL" id="SVA98620.1"/>
    </source>
</evidence>
<dbReference type="InterPro" id="IPR001940">
    <property type="entry name" value="Peptidase_S1C"/>
</dbReference>
<dbReference type="InterPro" id="IPR001478">
    <property type="entry name" value="PDZ"/>
</dbReference>
<dbReference type="SMART" id="SM00228">
    <property type="entry name" value="PDZ"/>
    <property type="match status" value="1"/>
</dbReference>
<feature type="region of interest" description="Disordered" evidence="4">
    <location>
        <begin position="58"/>
        <end position="94"/>
    </location>
</feature>
<dbReference type="AlphaFoldDB" id="A0A382AAQ2"/>
<dbReference type="InterPro" id="IPR036034">
    <property type="entry name" value="PDZ_sf"/>
</dbReference>
<dbReference type="InterPro" id="IPR043504">
    <property type="entry name" value="Peptidase_S1_PA_chymotrypsin"/>
</dbReference>
<accession>A0A382AAQ2</accession>
<evidence type="ECO:0000256" key="4">
    <source>
        <dbReference type="SAM" id="MobiDB-lite"/>
    </source>
</evidence>
<dbReference type="PANTHER" id="PTHR22939:SF129">
    <property type="entry name" value="SERINE PROTEASE HTRA2, MITOCHONDRIAL"/>
    <property type="match status" value="1"/>
</dbReference>
<dbReference type="EMBL" id="UINC01024623">
    <property type="protein sequence ID" value="SVA98620.1"/>
    <property type="molecule type" value="Genomic_DNA"/>
</dbReference>
<dbReference type="InterPro" id="IPR009003">
    <property type="entry name" value="Peptidase_S1_PA"/>
</dbReference>